<name>E8R1D1_ISOPI</name>
<evidence type="ECO:0000256" key="1">
    <source>
        <dbReference type="SAM" id="Phobius"/>
    </source>
</evidence>
<protein>
    <submittedName>
        <fullName evidence="2">Uncharacterized protein</fullName>
    </submittedName>
</protein>
<dbReference type="EMBL" id="CP002353">
    <property type="protein sequence ID" value="ADV62348.1"/>
    <property type="molecule type" value="Genomic_DNA"/>
</dbReference>
<dbReference type="HOGENOM" id="CLU_697875_0_0_0"/>
<gene>
    <name evidence="2" type="ordered locus">Isop_1765</name>
</gene>
<keyword evidence="3" id="KW-1185">Reference proteome</keyword>
<evidence type="ECO:0000313" key="2">
    <source>
        <dbReference type="EMBL" id="ADV62348.1"/>
    </source>
</evidence>
<reference evidence="2 3" key="2">
    <citation type="journal article" date="2011" name="Stand. Genomic Sci.">
        <title>Complete genome sequence of Isosphaera pallida type strain (IS1B).</title>
        <authorList>
            <consortium name="US DOE Joint Genome Institute (JGI-PGF)"/>
            <person name="Goker M."/>
            <person name="Cleland D."/>
            <person name="Saunders E."/>
            <person name="Lapidus A."/>
            <person name="Nolan M."/>
            <person name="Lucas S."/>
            <person name="Hammon N."/>
            <person name="Deshpande S."/>
            <person name="Cheng J.F."/>
            <person name="Tapia R."/>
            <person name="Han C."/>
            <person name="Goodwin L."/>
            <person name="Pitluck S."/>
            <person name="Liolios K."/>
            <person name="Pagani I."/>
            <person name="Ivanova N."/>
            <person name="Mavromatis K."/>
            <person name="Pati A."/>
            <person name="Chen A."/>
            <person name="Palaniappan K."/>
            <person name="Land M."/>
            <person name="Hauser L."/>
            <person name="Chang Y.J."/>
            <person name="Jeffries C.D."/>
            <person name="Detter J.C."/>
            <person name="Beck B."/>
            <person name="Woyke T."/>
            <person name="Bristow J."/>
            <person name="Eisen J.A."/>
            <person name="Markowitz V."/>
            <person name="Hugenholtz P."/>
            <person name="Kyrpides N.C."/>
            <person name="Klenk H.P."/>
        </authorList>
    </citation>
    <scope>NUCLEOTIDE SEQUENCE [LARGE SCALE GENOMIC DNA]</scope>
    <source>
        <strain evidence="3">ATCC 43644 / DSM 9630 / IS1B</strain>
    </source>
</reference>
<keyword evidence="1" id="KW-1133">Transmembrane helix</keyword>
<dbReference type="OrthoDB" id="284128at2"/>
<evidence type="ECO:0000313" key="3">
    <source>
        <dbReference type="Proteomes" id="UP000008631"/>
    </source>
</evidence>
<dbReference type="AlphaFoldDB" id="E8R1D1"/>
<dbReference type="RefSeq" id="WP_013564636.1">
    <property type="nucleotide sequence ID" value="NC_014962.1"/>
</dbReference>
<dbReference type="Proteomes" id="UP000008631">
    <property type="component" value="Chromosome"/>
</dbReference>
<dbReference type="eggNOG" id="ENOG50318Y7">
    <property type="taxonomic scope" value="Bacteria"/>
</dbReference>
<reference key="1">
    <citation type="submission" date="2010-11" db="EMBL/GenBank/DDBJ databases">
        <title>The complete sequence of chromosome of Isophaera pallida ATCC 43644.</title>
        <authorList>
            <consortium name="US DOE Joint Genome Institute (JGI-PGF)"/>
            <person name="Lucas S."/>
            <person name="Copeland A."/>
            <person name="Lapidus A."/>
            <person name="Bruce D."/>
            <person name="Goodwin L."/>
            <person name="Pitluck S."/>
            <person name="Kyrpides N."/>
            <person name="Mavromatis K."/>
            <person name="Pagani I."/>
            <person name="Ivanova N."/>
            <person name="Saunders E."/>
            <person name="Brettin T."/>
            <person name="Detter J.C."/>
            <person name="Han C."/>
            <person name="Tapia R."/>
            <person name="Land M."/>
            <person name="Hauser L."/>
            <person name="Markowitz V."/>
            <person name="Cheng J.-F."/>
            <person name="Hugenholtz P."/>
            <person name="Woyke T."/>
            <person name="Wu D."/>
            <person name="Eisen J.A."/>
        </authorList>
    </citation>
    <scope>NUCLEOTIDE SEQUENCE</scope>
    <source>
        <strain>ATCC 43644</strain>
    </source>
</reference>
<dbReference type="KEGG" id="ipa:Isop_1765"/>
<keyword evidence="1" id="KW-0812">Transmembrane</keyword>
<organism evidence="2 3">
    <name type="scientific">Isosphaera pallida (strain ATCC 43644 / DSM 9630 / IS1B)</name>
    <dbReference type="NCBI Taxonomy" id="575540"/>
    <lineage>
        <taxon>Bacteria</taxon>
        <taxon>Pseudomonadati</taxon>
        <taxon>Planctomycetota</taxon>
        <taxon>Planctomycetia</taxon>
        <taxon>Isosphaerales</taxon>
        <taxon>Isosphaeraceae</taxon>
        <taxon>Isosphaera</taxon>
    </lineage>
</organism>
<dbReference type="InParanoid" id="E8R1D1"/>
<proteinExistence type="predicted"/>
<feature type="transmembrane region" description="Helical" evidence="1">
    <location>
        <begin position="21"/>
        <end position="44"/>
    </location>
</feature>
<sequence length="395" mass="44301">MVPKPKTQPARSQVKIASPHPLASIATTILLVVILSWIGWRLLWLEPIKTTSPTIAEAVTVPSWRMDNQAGLEPQRDQEEIGFKAHKFTSTNPTELEINTIKALTSVQAIDLVDRERMRRAWEESQAIAKRLTLERRQWTDRATQTALKLWNHWCSSSESRSSSQPDPLDVVVQEWTARVRRGDMILEQLRGQERELTLDAAALARIPAPQPIPLEIRNPFAQPTQGEELHLEIAQGRISVLPLTSLLDLLKQDARQCLSRMSVPRAFESEVGPIGWFKLRYRLEPESKSTNPMMNSLAGVTQFTLLGWEAVPISELRGETWETALNPASDFGRAVRAYDPRTAAVTIWVDPRGFALYRTVRNHLHERGFAVAARPLPFGVAIRGSPGGSLSAAQ</sequence>
<keyword evidence="1" id="KW-0472">Membrane</keyword>
<accession>E8R1D1</accession>